<evidence type="ECO:0000256" key="1">
    <source>
        <dbReference type="ARBA" id="ARBA00006576"/>
    </source>
</evidence>
<name>A0A6S6UDL0_9BACT</name>
<dbReference type="Pfam" id="PF00383">
    <property type="entry name" value="dCMP_cyt_deam_1"/>
    <property type="match status" value="1"/>
</dbReference>
<dbReference type="PROSITE" id="PS51747">
    <property type="entry name" value="CYT_DCMP_DEAMINASES_2"/>
    <property type="match status" value="1"/>
</dbReference>
<dbReference type="InterPro" id="IPR002125">
    <property type="entry name" value="CMP_dCMP_dom"/>
</dbReference>
<keyword evidence="3 6" id="KW-0378">Hydrolase</keyword>
<dbReference type="GO" id="GO:0042802">
    <property type="term" value="F:identical protein binding"/>
    <property type="evidence" value="ECO:0007669"/>
    <property type="project" value="UniProtKB-ARBA"/>
</dbReference>
<dbReference type="SUPFAM" id="SSF53927">
    <property type="entry name" value="Cytidine deaminase-like"/>
    <property type="match status" value="1"/>
</dbReference>
<accession>A0A6S6UDL0</accession>
<evidence type="ECO:0000256" key="4">
    <source>
        <dbReference type="ARBA" id="ARBA00022833"/>
    </source>
</evidence>
<reference evidence="6" key="1">
    <citation type="submission" date="2020-01" db="EMBL/GenBank/DDBJ databases">
        <authorList>
            <person name="Meier V. D."/>
            <person name="Meier V D."/>
        </authorList>
    </citation>
    <scope>NUCLEOTIDE SEQUENCE</scope>
    <source>
        <strain evidence="6">HLG_WM_MAG_10</strain>
    </source>
</reference>
<sequence length="165" mass="17817">MKEASMKKITLQSEIEVAQTVAELSGMDAQLLARAKEAAKGAYAPYSNFKVGAALLMKNGVVVIGNNQENAAYPVTMCGERNAVFSAAAQYPNTPIEAIAITIISAKGGIDRPIPPCGSCRQVIYENEIRHQCDIRLILQGDIGKIYVIQSVKDILPLLFDASYL</sequence>
<feature type="domain" description="CMP/dCMP-type deaminase" evidence="5">
    <location>
        <begin position="26"/>
        <end position="163"/>
    </location>
</feature>
<evidence type="ECO:0000313" key="6">
    <source>
        <dbReference type="EMBL" id="CAA6830019.1"/>
    </source>
</evidence>
<evidence type="ECO:0000259" key="5">
    <source>
        <dbReference type="PROSITE" id="PS51747"/>
    </source>
</evidence>
<comment type="similarity">
    <text evidence="1">Belongs to the cytidine and deoxycytidylate deaminase family.</text>
</comment>
<dbReference type="PROSITE" id="PS00903">
    <property type="entry name" value="CYT_DCMP_DEAMINASES_1"/>
    <property type="match status" value="1"/>
</dbReference>
<proteinExistence type="inferred from homology"/>
<dbReference type="InterPro" id="IPR016193">
    <property type="entry name" value="Cytidine_deaminase-like"/>
</dbReference>
<dbReference type="NCBIfam" id="NF004064">
    <property type="entry name" value="PRK05578.1"/>
    <property type="match status" value="1"/>
</dbReference>
<dbReference type="CDD" id="cd01283">
    <property type="entry name" value="cytidine_deaminase"/>
    <property type="match status" value="1"/>
</dbReference>
<dbReference type="GO" id="GO:0004126">
    <property type="term" value="F:cytidine deaminase activity"/>
    <property type="evidence" value="ECO:0007669"/>
    <property type="project" value="UniProtKB-EC"/>
</dbReference>
<keyword evidence="2" id="KW-0479">Metal-binding</keyword>
<dbReference type="InterPro" id="IPR050202">
    <property type="entry name" value="Cyt/Deoxycyt_deaminase"/>
</dbReference>
<dbReference type="GO" id="GO:0055086">
    <property type="term" value="P:nucleobase-containing small molecule metabolic process"/>
    <property type="evidence" value="ECO:0007669"/>
    <property type="project" value="UniProtKB-ARBA"/>
</dbReference>
<protein>
    <submittedName>
        <fullName evidence="6">Cytidine deaminase (EC)</fullName>
        <ecNumber evidence="6">3.5.4.5</ecNumber>
    </submittedName>
</protein>
<dbReference type="Gene3D" id="3.40.140.10">
    <property type="entry name" value="Cytidine Deaminase, domain 2"/>
    <property type="match status" value="1"/>
</dbReference>
<evidence type="ECO:0000256" key="3">
    <source>
        <dbReference type="ARBA" id="ARBA00022801"/>
    </source>
</evidence>
<dbReference type="GO" id="GO:0005829">
    <property type="term" value="C:cytosol"/>
    <property type="evidence" value="ECO:0007669"/>
    <property type="project" value="TreeGrafter"/>
</dbReference>
<dbReference type="GO" id="GO:0072527">
    <property type="term" value="P:pyrimidine-containing compound metabolic process"/>
    <property type="evidence" value="ECO:0007669"/>
    <property type="project" value="UniProtKB-ARBA"/>
</dbReference>
<dbReference type="PANTHER" id="PTHR11644:SF2">
    <property type="entry name" value="CYTIDINE DEAMINASE"/>
    <property type="match status" value="1"/>
</dbReference>
<keyword evidence="4" id="KW-0862">Zinc</keyword>
<dbReference type="PANTHER" id="PTHR11644">
    <property type="entry name" value="CYTIDINE DEAMINASE"/>
    <property type="match status" value="1"/>
</dbReference>
<dbReference type="EMBL" id="CACVAQ010000529">
    <property type="protein sequence ID" value="CAA6830019.1"/>
    <property type="molecule type" value="Genomic_DNA"/>
</dbReference>
<evidence type="ECO:0000256" key="2">
    <source>
        <dbReference type="ARBA" id="ARBA00022723"/>
    </source>
</evidence>
<dbReference type="GO" id="GO:0008270">
    <property type="term" value="F:zinc ion binding"/>
    <property type="evidence" value="ECO:0007669"/>
    <property type="project" value="InterPro"/>
</dbReference>
<dbReference type="AlphaFoldDB" id="A0A6S6UDL0"/>
<dbReference type="EC" id="3.5.4.5" evidence="6"/>
<dbReference type="InterPro" id="IPR016192">
    <property type="entry name" value="APOBEC/CMP_deaminase_Zn-bd"/>
</dbReference>
<organism evidence="6">
    <name type="scientific">uncultured Aureispira sp</name>
    <dbReference type="NCBI Taxonomy" id="1331704"/>
    <lineage>
        <taxon>Bacteria</taxon>
        <taxon>Pseudomonadati</taxon>
        <taxon>Bacteroidota</taxon>
        <taxon>Saprospiria</taxon>
        <taxon>Saprospirales</taxon>
        <taxon>Saprospiraceae</taxon>
        <taxon>Aureispira</taxon>
        <taxon>environmental samples</taxon>
    </lineage>
</organism>
<gene>
    <name evidence="6" type="ORF">HELGO_WM26291</name>
</gene>